<accession>N6U944</accession>
<dbReference type="PROSITE" id="PS50835">
    <property type="entry name" value="IG_LIKE"/>
    <property type="match status" value="2"/>
</dbReference>
<gene>
    <name evidence="8" type="ORF">YQE_06314</name>
</gene>
<evidence type="ECO:0000256" key="6">
    <source>
        <dbReference type="ARBA" id="ARBA00023136"/>
    </source>
</evidence>
<dbReference type="PANTHER" id="PTHR32178:SF6">
    <property type="entry name" value="IG-LIKE DOMAIN-CONTAINING PROTEIN"/>
    <property type="match status" value="1"/>
</dbReference>
<proteinExistence type="inferred from homology"/>
<dbReference type="InterPro" id="IPR003599">
    <property type="entry name" value="Ig_sub"/>
</dbReference>
<organism evidence="8">
    <name type="scientific">Dendroctonus ponderosae</name>
    <name type="common">Mountain pine beetle</name>
    <dbReference type="NCBI Taxonomy" id="77166"/>
    <lineage>
        <taxon>Eukaryota</taxon>
        <taxon>Metazoa</taxon>
        <taxon>Ecdysozoa</taxon>
        <taxon>Arthropoda</taxon>
        <taxon>Hexapoda</taxon>
        <taxon>Insecta</taxon>
        <taxon>Pterygota</taxon>
        <taxon>Neoptera</taxon>
        <taxon>Endopterygota</taxon>
        <taxon>Coleoptera</taxon>
        <taxon>Polyphaga</taxon>
        <taxon>Cucujiformia</taxon>
        <taxon>Curculionidae</taxon>
        <taxon>Scolytinae</taxon>
        <taxon>Dendroctonus</taxon>
    </lineage>
</organism>
<keyword evidence="6" id="KW-0472">Membrane</keyword>
<dbReference type="InterPro" id="IPR039311">
    <property type="entry name" value="FAM187A/B"/>
</dbReference>
<dbReference type="InterPro" id="IPR013151">
    <property type="entry name" value="Immunoglobulin_dom"/>
</dbReference>
<evidence type="ECO:0000256" key="5">
    <source>
        <dbReference type="ARBA" id="ARBA00022989"/>
    </source>
</evidence>
<dbReference type="SMART" id="SM00409">
    <property type="entry name" value="IG"/>
    <property type="match status" value="2"/>
</dbReference>
<protein>
    <submittedName>
        <fullName evidence="8">Uncharacterized protein</fullName>
    </submittedName>
</protein>
<keyword evidence="5" id="KW-1133">Transmembrane helix</keyword>
<evidence type="ECO:0000256" key="2">
    <source>
        <dbReference type="ARBA" id="ARBA00008727"/>
    </source>
</evidence>
<evidence type="ECO:0000256" key="7">
    <source>
        <dbReference type="ARBA" id="ARBA00023180"/>
    </source>
</evidence>
<evidence type="ECO:0000256" key="3">
    <source>
        <dbReference type="ARBA" id="ARBA00022692"/>
    </source>
</evidence>
<dbReference type="AlphaFoldDB" id="N6U944"/>
<dbReference type="GO" id="GO:0016020">
    <property type="term" value="C:membrane"/>
    <property type="evidence" value="ECO:0007669"/>
    <property type="project" value="UniProtKB-SubCell"/>
</dbReference>
<evidence type="ECO:0000256" key="4">
    <source>
        <dbReference type="ARBA" id="ARBA00022729"/>
    </source>
</evidence>
<comment type="subcellular location">
    <subcellularLocation>
        <location evidence="1">Membrane</location>
        <topology evidence="1">Single-pass type I membrane protein</topology>
    </subcellularLocation>
</comment>
<sequence>MQTLPILLLLATFARSEDPLLETKECRERERLVGSEKEDLYALVDAVEGQTLILQCRFCKEAPNDRPKNWFKVDQLGRSKPHEVQLDMENEASRNRVAVNHKHSLIISKLSQADAGFYYCVHFEDQTNEEKFNYLVDLVEPDKLRDVEKGKIVDWAKYQQDFFLSVNGLFKESDATEFVYLRDVLKVDAALVTQWGPWGACQACGRPQGEGVMKKRGSCRVKLSPLGSPPPNLTSNELYLLEAPAISCRSSRLLKLFPQISSYTGNIPDFLLEDRCSGACNPDAEGVNRGWKVGKGKGFKYRRHSVLEEGSHLTTVCPESTLDNKVVWKKGGRELKRGDNSDPHVIVDTFSTLYLVEVTRAVAGNFTCFVDDIRMQQLTVFVYSKSRLLTNELLRYFMYLGFILFLSSFCYCAGLVITWRRRHLFRTYQELKEEEPAGADEELESFL</sequence>
<keyword evidence="7" id="KW-0325">Glycoprotein</keyword>
<dbReference type="PANTHER" id="PTHR32178">
    <property type="entry name" value="FAM187"/>
    <property type="match status" value="1"/>
</dbReference>
<evidence type="ECO:0000313" key="8">
    <source>
        <dbReference type="EMBL" id="ENN77176.1"/>
    </source>
</evidence>
<dbReference type="InterPro" id="IPR036179">
    <property type="entry name" value="Ig-like_dom_sf"/>
</dbReference>
<dbReference type="EMBL" id="KB740949">
    <property type="protein sequence ID" value="ENN77176.1"/>
    <property type="molecule type" value="Genomic_DNA"/>
</dbReference>
<dbReference type="InterPro" id="IPR013783">
    <property type="entry name" value="Ig-like_fold"/>
</dbReference>
<dbReference type="HOGENOM" id="CLU_050592_0_0_1"/>
<keyword evidence="3" id="KW-0812">Transmembrane</keyword>
<name>N6U944_DENPD</name>
<dbReference type="InterPro" id="IPR007110">
    <property type="entry name" value="Ig-like_dom"/>
</dbReference>
<evidence type="ECO:0000256" key="1">
    <source>
        <dbReference type="ARBA" id="ARBA00004479"/>
    </source>
</evidence>
<dbReference type="SUPFAM" id="SSF48726">
    <property type="entry name" value="Immunoglobulin"/>
    <property type="match status" value="2"/>
</dbReference>
<dbReference type="OMA" id="WYYQDRY"/>
<dbReference type="Pfam" id="PF07686">
    <property type="entry name" value="V-set"/>
    <property type="match status" value="1"/>
</dbReference>
<keyword evidence="4" id="KW-0732">Signal</keyword>
<comment type="similarity">
    <text evidence="2">Belongs to the FAM187 family.</text>
</comment>
<feature type="non-terminal residue" evidence="8">
    <location>
        <position position="1"/>
    </location>
</feature>
<reference evidence="8" key="1">
    <citation type="journal article" date="2013" name="Genome Biol.">
        <title>Draft genome of the mountain pine beetle, Dendroctonus ponderosae Hopkins, a major forest pest.</title>
        <authorList>
            <person name="Keeling C.I."/>
            <person name="Yuen M.M."/>
            <person name="Liao N.Y."/>
            <person name="Docking T.R."/>
            <person name="Chan S.K."/>
            <person name="Taylor G.A."/>
            <person name="Palmquist D.L."/>
            <person name="Jackman S.D."/>
            <person name="Nguyen A."/>
            <person name="Li M."/>
            <person name="Henderson H."/>
            <person name="Janes J.K."/>
            <person name="Zhao Y."/>
            <person name="Pandoh P."/>
            <person name="Moore R."/>
            <person name="Sperling F.A."/>
            <person name="Huber D.P."/>
            <person name="Birol I."/>
            <person name="Jones S.J."/>
            <person name="Bohlmann J."/>
        </authorList>
    </citation>
    <scope>NUCLEOTIDE SEQUENCE</scope>
</reference>
<dbReference type="Gene3D" id="2.60.40.10">
    <property type="entry name" value="Immunoglobulins"/>
    <property type="match status" value="2"/>
</dbReference>
<dbReference type="InterPro" id="IPR013106">
    <property type="entry name" value="Ig_V-set"/>
</dbReference>
<dbReference type="Pfam" id="PF00047">
    <property type="entry name" value="ig"/>
    <property type="match status" value="1"/>
</dbReference>